<gene>
    <name evidence="1" type="ORF">CURHAP_LOCUS44919</name>
</gene>
<name>A0A6J5VG44_PRUAR</name>
<sequence length="64" mass="7161">MRAPLSNSILCLTRNTNTVLSQCSTLSHPGWDYISAHCDRVLQCRRTTEELVSHGKKGWPGYGN</sequence>
<accession>A0A6J5VG44</accession>
<dbReference type="AlphaFoldDB" id="A0A6J5VG44"/>
<reference evidence="1 2" key="1">
    <citation type="submission" date="2020-05" db="EMBL/GenBank/DDBJ databases">
        <authorList>
            <person name="Campoy J."/>
            <person name="Schneeberger K."/>
            <person name="Spophaly S."/>
        </authorList>
    </citation>
    <scope>NUCLEOTIDE SEQUENCE [LARGE SCALE GENOMIC DNA]</scope>
    <source>
        <strain evidence="1">PruArmRojPasFocal</strain>
    </source>
</reference>
<organism evidence="1 2">
    <name type="scientific">Prunus armeniaca</name>
    <name type="common">Apricot</name>
    <name type="synonym">Armeniaca vulgaris</name>
    <dbReference type="NCBI Taxonomy" id="36596"/>
    <lineage>
        <taxon>Eukaryota</taxon>
        <taxon>Viridiplantae</taxon>
        <taxon>Streptophyta</taxon>
        <taxon>Embryophyta</taxon>
        <taxon>Tracheophyta</taxon>
        <taxon>Spermatophyta</taxon>
        <taxon>Magnoliopsida</taxon>
        <taxon>eudicotyledons</taxon>
        <taxon>Gunneridae</taxon>
        <taxon>Pentapetalae</taxon>
        <taxon>rosids</taxon>
        <taxon>fabids</taxon>
        <taxon>Rosales</taxon>
        <taxon>Rosaceae</taxon>
        <taxon>Amygdaloideae</taxon>
        <taxon>Amygdaleae</taxon>
        <taxon>Prunus</taxon>
    </lineage>
</organism>
<protein>
    <submittedName>
        <fullName evidence="1">Uncharacterized protein</fullName>
    </submittedName>
</protein>
<dbReference type="Proteomes" id="UP000507222">
    <property type="component" value="Unassembled WGS sequence"/>
</dbReference>
<dbReference type="EMBL" id="CAEKDK010000007">
    <property type="protein sequence ID" value="CAB4287103.1"/>
    <property type="molecule type" value="Genomic_DNA"/>
</dbReference>
<evidence type="ECO:0000313" key="2">
    <source>
        <dbReference type="Proteomes" id="UP000507222"/>
    </source>
</evidence>
<proteinExistence type="predicted"/>
<evidence type="ECO:0000313" key="1">
    <source>
        <dbReference type="EMBL" id="CAB4287103.1"/>
    </source>
</evidence>